<dbReference type="AlphaFoldDB" id="A0AAV4U3J9"/>
<protein>
    <submittedName>
        <fullName evidence="1">Uncharacterized protein</fullName>
    </submittedName>
</protein>
<evidence type="ECO:0000313" key="1">
    <source>
        <dbReference type="EMBL" id="GIY52295.1"/>
    </source>
</evidence>
<organism evidence="1 2">
    <name type="scientific">Caerostris extrusa</name>
    <name type="common">Bark spider</name>
    <name type="synonym">Caerostris bankana</name>
    <dbReference type="NCBI Taxonomy" id="172846"/>
    <lineage>
        <taxon>Eukaryota</taxon>
        <taxon>Metazoa</taxon>
        <taxon>Ecdysozoa</taxon>
        <taxon>Arthropoda</taxon>
        <taxon>Chelicerata</taxon>
        <taxon>Arachnida</taxon>
        <taxon>Araneae</taxon>
        <taxon>Araneomorphae</taxon>
        <taxon>Entelegynae</taxon>
        <taxon>Araneoidea</taxon>
        <taxon>Araneidae</taxon>
        <taxon>Caerostris</taxon>
    </lineage>
</organism>
<dbReference type="Proteomes" id="UP001054945">
    <property type="component" value="Unassembled WGS sequence"/>
</dbReference>
<keyword evidence="2" id="KW-1185">Reference proteome</keyword>
<proteinExistence type="predicted"/>
<reference evidence="1 2" key="1">
    <citation type="submission" date="2021-06" db="EMBL/GenBank/DDBJ databases">
        <title>Caerostris extrusa draft genome.</title>
        <authorList>
            <person name="Kono N."/>
            <person name="Arakawa K."/>
        </authorList>
    </citation>
    <scope>NUCLEOTIDE SEQUENCE [LARGE SCALE GENOMIC DNA]</scope>
</reference>
<comment type="caution">
    <text evidence="1">The sequence shown here is derived from an EMBL/GenBank/DDBJ whole genome shotgun (WGS) entry which is preliminary data.</text>
</comment>
<accession>A0AAV4U3J9</accession>
<sequence>MILDISPAEALLSLLSKFRGYLEVSEIAVTTTFEMASHLKVSNRFARWALEIQSYDIKNIVQSRQSAYSCKPLKPPCLGYGGYGGYGLGYNRYGGYGGYGSGYNRYGGYGGYGSGYGGYGSGYNRYGGYGYNSHF</sequence>
<gene>
    <name evidence="1" type="ORF">CEXT_36651</name>
</gene>
<name>A0AAV4U3J9_CAEEX</name>
<dbReference type="EMBL" id="BPLR01012220">
    <property type="protein sequence ID" value="GIY52295.1"/>
    <property type="molecule type" value="Genomic_DNA"/>
</dbReference>
<evidence type="ECO:0000313" key="2">
    <source>
        <dbReference type="Proteomes" id="UP001054945"/>
    </source>
</evidence>